<dbReference type="PANTHER" id="PTHR30290:SF38">
    <property type="entry name" value="D,D-DIPEPTIDE-BINDING PERIPLASMIC PROTEIN DDPA-RELATED"/>
    <property type="match status" value="1"/>
</dbReference>
<accession>A0A0B5FEJ3</accession>
<gene>
    <name evidence="5" type="ORF">EJE83_04235</name>
    <name evidence="6" type="ORF">PAP18089_00524</name>
</gene>
<dbReference type="Gene3D" id="3.90.76.10">
    <property type="entry name" value="Dipeptide-binding Protein, Domain 1"/>
    <property type="match status" value="1"/>
</dbReference>
<evidence type="ECO:0000256" key="3">
    <source>
        <dbReference type="SAM" id="SignalP"/>
    </source>
</evidence>
<organism evidence="6 8">
    <name type="scientific">Pandoraea apista</name>
    <dbReference type="NCBI Taxonomy" id="93218"/>
    <lineage>
        <taxon>Bacteria</taxon>
        <taxon>Pseudomonadati</taxon>
        <taxon>Pseudomonadota</taxon>
        <taxon>Betaproteobacteria</taxon>
        <taxon>Burkholderiales</taxon>
        <taxon>Burkholderiaceae</taxon>
        <taxon>Pandoraea</taxon>
    </lineage>
</organism>
<dbReference type="GO" id="GO:0042938">
    <property type="term" value="P:dipeptide transport"/>
    <property type="evidence" value="ECO:0007669"/>
    <property type="project" value="TreeGrafter"/>
</dbReference>
<evidence type="ECO:0000313" key="8">
    <source>
        <dbReference type="Proteomes" id="UP000364291"/>
    </source>
</evidence>
<dbReference type="PANTHER" id="PTHR30290">
    <property type="entry name" value="PERIPLASMIC BINDING COMPONENT OF ABC TRANSPORTER"/>
    <property type="match status" value="1"/>
</dbReference>
<dbReference type="Gene3D" id="3.10.105.10">
    <property type="entry name" value="Dipeptide-binding Protein, Domain 3"/>
    <property type="match status" value="1"/>
</dbReference>
<evidence type="ECO:0000256" key="2">
    <source>
        <dbReference type="ARBA" id="ARBA00022729"/>
    </source>
</evidence>
<dbReference type="STRING" id="93218.XM39_10430"/>
<dbReference type="OrthoDB" id="9801799at2"/>
<evidence type="ECO:0000256" key="1">
    <source>
        <dbReference type="ARBA" id="ARBA00005695"/>
    </source>
</evidence>
<sequence>MKQTHTLRLLLAATLLAGATVIPPAAAVELPNKTLVYCSEGSPAGFDPGQLTTGTDFDPADAIYNRLIAFVPGETGVMPSLAEKWDISPDNKIYTFHLRKGVKFHTTEYFTPTRDFNAEDVKFTFDRMGDREMPFRKAYPAEFPYFVDMGLQADIDRIEVVDPYTVRFVLKKVDAPFIQNLAMSFASILSKEYADKLLAANNPRDIALKPVGTGPFIFRSYTKDATLRLDGNKDYWNANLPPKVGKLIFAITTDANVRIQKLKRNECQVATYPRPADVDALKAEISAQGKASKLKMPDQVGFNLGYVAYNVQKKPLDRVEVRQALDMAINKKAILQSVYGSAGQLSNGAPMPPTQWSYDKNIKSASYDPEKARALLDKAGVKNIEITLWAMPVQRPYNPNGKLMAEMIQADWAKIGVKANIVTYEWGEYIKRAKAGEHDAMLIGWTGDNGDPDNWLGVLLGCDSMNGNNFSKWCYKPFDDLIKQARQTTDVAARTKLYTQAQEIFSQQLPFSPIAHSTQYKPMATNVKGFKLSPFSRNSFAGVSLD</sequence>
<dbReference type="InterPro" id="IPR039424">
    <property type="entry name" value="SBP_5"/>
</dbReference>
<dbReference type="SUPFAM" id="SSF53850">
    <property type="entry name" value="Periplasmic binding protein-like II"/>
    <property type="match status" value="1"/>
</dbReference>
<dbReference type="EMBL" id="CABPSX010000001">
    <property type="protein sequence ID" value="VVG69568.1"/>
    <property type="molecule type" value="Genomic_DNA"/>
</dbReference>
<evidence type="ECO:0000313" key="5">
    <source>
        <dbReference type="EMBL" id="RSK85209.1"/>
    </source>
</evidence>
<feature type="domain" description="Solute-binding protein family 5" evidence="4">
    <location>
        <begin position="77"/>
        <end position="465"/>
    </location>
</feature>
<dbReference type="PROSITE" id="PS01040">
    <property type="entry name" value="SBP_BACTERIAL_5"/>
    <property type="match status" value="1"/>
</dbReference>
<keyword evidence="7" id="KW-1185">Reference proteome</keyword>
<dbReference type="Pfam" id="PF00496">
    <property type="entry name" value="SBP_bac_5"/>
    <property type="match status" value="1"/>
</dbReference>
<dbReference type="CDD" id="cd08493">
    <property type="entry name" value="PBP2_DppA_like"/>
    <property type="match status" value="1"/>
</dbReference>
<dbReference type="FunFam" id="3.10.105.10:FF:000002">
    <property type="entry name" value="Dipeptide ABC transporter, substrate-binding protein"/>
    <property type="match status" value="1"/>
</dbReference>
<dbReference type="InterPro" id="IPR000914">
    <property type="entry name" value="SBP_5_dom"/>
</dbReference>
<comment type="similarity">
    <text evidence="1">Belongs to the bacterial solute-binding protein 5 family.</text>
</comment>
<evidence type="ECO:0000313" key="7">
    <source>
        <dbReference type="Proteomes" id="UP000270216"/>
    </source>
</evidence>
<feature type="chain" id="PRO_5014508835" evidence="3">
    <location>
        <begin position="28"/>
        <end position="546"/>
    </location>
</feature>
<dbReference type="GO" id="GO:0043190">
    <property type="term" value="C:ATP-binding cassette (ABC) transporter complex"/>
    <property type="evidence" value="ECO:0007669"/>
    <property type="project" value="InterPro"/>
</dbReference>
<dbReference type="GO" id="GO:0030288">
    <property type="term" value="C:outer membrane-bounded periplasmic space"/>
    <property type="evidence" value="ECO:0007669"/>
    <property type="project" value="TreeGrafter"/>
</dbReference>
<dbReference type="InterPro" id="IPR030678">
    <property type="entry name" value="Peptide/Ni-bd"/>
</dbReference>
<dbReference type="GeneID" id="47016814"/>
<dbReference type="KEGG" id="papi:SG18_10230"/>
<proteinExistence type="inferred from homology"/>
<dbReference type="GO" id="GO:1904680">
    <property type="term" value="F:peptide transmembrane transporter activity"/>
    <property type="evidence" value="ECO:0007669"/>
    <property type="project" value="TreeGrafter"/>
</dbReference>
<dbReference type="RefSeq" id="WP_042113980.1">
    <property type="nucleotide sequence ID" value="NZ_CABPSX010000001.1"/>
</dbReference>
<keyword evidence="2 3" id="KW-0732">Signal</keyword>
<protein>
    <submittedName>
        <fullName evidence="5 6">ABC transporter substrate-binding protein</fullName>
    </submittedName>
</protein>
<evidence type="ECO:0000259" key="4">
    <source>
        <dbReference type="Pfam" id="PF00496"/>
    </source>
</evidence>
<dbReference type="Proteomes" id="UP000364291">
    <property type="component" value="Unassembled WGS sequence"/>
</dbReference>
<dbReference type="PIRSF" id="PIRSF002741">
    <property type="entry name" value="MppA"/>
    <property type="match status" value="1"/>
</dbReference>
<feature type="signal peptide" evidence="3">
    <location>
        <begin position="1"/>
        <end position="27"/>
    </location>
</feature>
<dbReference type="Proteomes" id="UP000270216">
    <property type="component" value="Unassembled WGS sequence"/>
</dbReference>
<dbReference type="AlphaFoldDB" id="A0A0B5FEJ3"/>
<evidence type="ECO:0000313" key="6">
    <source>
        <dbReference type="EMBL" id="VVG69568.1"/>
    </source>
</evidence>
<dbReference type="Gene3D" id="3.40.190.10">
    <property type="entry name" value="Periplasmic binding protein-like II"/>
    <property type="match status" value="1"/>
</dbReference>
<reference evidence="6 8" key="2">
    <citation type="submission" date="2019-08" db="EMBL/GenBank/DDBJ databases">
        <authorList>
            <person name="Peeters C."/>
        </authorList>
    </citation>
    <scope>NUCLEOTIDE SEQUENCE [LARGE SCALE GENOMIC DNA]</scope>
    <source>
        <strain evidence="6 8">LMG 18089</strain>
    </source>
</reference>
<name>A0A0B5FEJ3_9BURK</name>
<dbReference type="InterPro" id="IPR023765">
    <property type="entry name" value="SBP_5_CS"/>
</dbReference>
<reference evidence="5 7" key="1">
    <citation type="submission" date="2018-12" db="EMBL/GenBank/DDBJ databases">
        <title>Whole genome sequence of a Pandoraea apista isolate from a patient with cystic fibrosis.</title>
        <authorList>
            <person name="Kenna D.T."/>
            <person name="Turton J.F."/>
        </authorList>
    </citation>
    <scope>NUCLEOTIDE SEQUENCE [LARGE SCALE GENOMIC DNA]</scope>
    <source>
        <strain evidence="5 7">Pa13324</strain>
    </source>
</reference>
<dbReference type="EMBL" id="RWHX01000004">
    <property type="protein sequence ID" value="RSK85209.1"/>
    <property type="molecule type" value="Genomic_DNA"/>
</dbReference>